<evidence type="ECO:0000256" key="9">
    <source>
        <dbReference type="RuleBase" id="RU003448"/>
    </source>
</evidence>
<dbReference type="UniPathway" id="UPA00034">
    <property type="reaction ID" value="UER00015"/>
</dbReference>
<feature type="binding site" evidence="8">
    <location>
        <position position="125"/>
    </location>
    <ligand>
        <name>substrate</name>
    </ligand>
</feature>
<dbReference type="CDD" id="cd04892">
    <property type="entry name" value="ACT_AK-like_2"/>
    <property type="match status" value="1"/>
</dbReference>
<dbReference type="GO" id="GO:0009088">
    <property type="term" value="P:threonine biosynthetic process"/>
    <property type="evidence" value="ECO:0007669"/>
    <property type="project" value="UniProtKB-UniPathway"/>
</dbReference>
<evidence type="ECO:0000256" key="5">
    <source>
        <dbReference type="ARBA" id="ARBA00022777"/>
    </source>
</evidence>
<keyword evidence="5 9" id="KW-0418">Kinase</keyword>
<evidence type="ECO:0000256" key="4">
    <source>
        <dbReference type="ARBA" id="ARBA00022741"/>
    </source>
</evidence>
<dbReference type="InterPro" id="IPR001048">
    <property type="entry name" value="Asp/Glu/Uridylate_kinase"/>
</dbReference>
<evidence type="ECO:0000256" key="10">
    <source>
        <dbReference type="RuleBase" id="RU004249"/>
    </source>
</evidence>
<sequence length="447" mass="47794">MTTLVMKFGGTSVGSAARIREVARIVQSRQGSKRVVVVSAMAGVTNSLFEMAEAARNHDLDRAVQLLSKIEQVHLEACRSLEIATPEVVGKIKEIVENLQRRVHGIDLLGELSPRTMDEIASAGERLSSILVAGFMDCPLLDARKVIRTDSHFGGAHPRLASIKKFAALNVVPLLESYDIIVTQGYIGSDDADDTTTLGRGGSDYSAGLLGAAIQADEIEIWTDVEGILTADPRIVPGARTVEILGYDEAAELASYGAKVLHPATVRPALDAGVPVSIRSTFRPNGMFSTISPGESSGRPCVAIAMRRNVVIISVTQESMTDQSGFLAKLFDVFGRRGISVDLVSTSEICVSVSLDKNAPLDALTQDLGKLGQVSIAQDRAVIAVVGDLLRKTPEVLRTTFVAIDGIPVDFISMGANAINLSLIVQEQDAERAMRNLHTAFFEGGSR</sequence>
<feature type="binding site" evidence="8">
    <location>
        <begin position="7"/>
        <end position="10"/>
    </location>
    <ligand>
        <name>ATP</name>
        <dbReference type="ChEBI" id="CHEBI:30616"/>
    </ligand>
</feature>
<evidence type="ECO:0000313" key="12">
    <source>
        <dbReference type="EMBL" id="SLM18896.1"/>
    </source>
</evidence>
<dbReference type="PIRSF" id="PIRSF000726">
    <property type="entry name" value="Asp_kin"/>
    <property type="match status" value="1"/>
</dbReference>
<dbReference type="AlphaFoldDB" id="A0A3P3XRF1"/>
<dbReference type="InterPro" id="IPR005260">
    <property type="entry name" value="Asp_kin_monofn"/>
</dbReference>
<dbReference type="Gene3D" id="3.40.1160.10">
    <property type="entry name" value="Acetylglutamate kinase-like"/>
    <property type="match status" value="1"/>
</dbReference>
<dbReference type="UniPathway" id="UPA00050">
    <property type="reaction ID" value="UER00461"/>
</dbReference>
<dbReference type="PANTHER" id="PTHR21499">
    <property type="entry name" value="ASPARTATE KINASE"/>
    <property type="match status" value="1"/>
</dbReference>
<dbReference type="SUPFAM" id="SSF55021">
    <property type="entry name" value="ACT-like"/>
    <property type="match status" value="2"/>
</dbReference>
<dbReference type="Pfam" id="PF00696">
    <property type="entry name" value="AA_kinase"/>
    <property type="match status" value="1"/>
</dbReference>
<feature type="binding site" evidence="8">
    <location>
        <begin position="223"/>
        <end position="224"/>
    </location>
    <ligand>
        <name>ATP</name>
        <dbReference type="ChEBI" id="CHEBI:30616"/>
    </ligand>
</feature>
<dbReference type="InterPro" id="IPR042199">
    <property type="entry name" value="AsparK_Bifunc_asparK/hSer_DH"/>
</dbReference>
<dbReference type="PROSITE" id="PS00324">
    <property type="entry name" value="ASPARTOKINASE"/>
    <property type="match status" value="1"/>
</dbReference>
<feature type="domain" description="ACT" evidence="11">
    <location>
        <begin position="315"/>
        <end position="404"/>
    </location>
</feature>
<dbReference type="InterPro" id="IPR018042">
    <property type="entry name" value="Aspartate_kinase_CS"/>
</dbReference>
<evidence type="ECO:0000259" key="11">
    <source>
        <dbReference type="PROSITE" id="PS51671"/>
    </source>
</evidence>
<dbReference type="Gene3D" id="3.30.70.260">
    <property type="match status" value="2"/>
</dbReference>
<evidence type="ECO:0000256" key="8">
    <source>
        <dbReference type="PIRSR" id="PIRSR000726-1"/>
    </source>
</evidence>
<dbReference type="GO" id="GO:0004072">
    <property type="term" value="F:aspartate kinase activity"/>
    <property type="evidence" value="ECO:0007669"/>
    <property type="project" value="UniProtKB-EC"/>
</dbReference>
<name>A0A3P3XRF1_9SPIR</name>
<dbReference type="EMBL" id="FWDO01000005">
    <property type="protein sequence ID" value="SLM18896.1"/>
    <property type="molecule type" value="Genomic_DNA"/>
</dbReference>
<dbReference type="InterPro" id="IPR036393">
    <property type="entry name" value="AceGlu_kinase-like_sf"/>
</dbReference>
<evidence type="ECO:0000256" key="7">
    <source>
        <dbReference type="ARBA" id="ARBA00047872"/>
    </source>
</evidence>
<comment type="pathway">
    <text evidence="10">Amino-acid biosynthesis; L-methionine biosynthesis via de novo pathway; L-homoserine from L-aspartate: step 1/3.</text>
</comment>
<comment type="pathway">
    <text evidence="10">Amino-acid biosynthesis; L-threonine biosynthesis; L-threonine from L-aspartate: step 1/5.</text>
</comment>
<keyword evidence="3 9" id="KW-0808">Transferase</keyword>
<organism evidence="12">
    <name type="scientific">uncultured spirochete</name>
    <dbReference type="NCBI Taxonomy" id="156406"/>
    <lineage>
        <taxon>Bacteria</taxon>
        <taxon>Pseudomonadati</taxon>
        <taxon>Spirochaetota</taxon>
        <taxon>Spirochaetia</taxon>
        <taxon>Spirochaetales</taxon>
        <taxon>environmental samples</taxon>
    </lineage>
</organism>
<dbReference type="EC" id="2.7.2.4" evidence="9"/>
<dbReference type="GO" id="GO:0005829">
    <property type="term" value="C:cytosol"/>
    <property type="evidence" value="ECO:0007669"/>
    <property type="project" value="TreeGrafter"/>
</dbReference>
<dbReference type="CDD" id="cd04243">
    <property type="entry name" value="AAK_AK-HSDH-like"/>
    <property type="match status" value="1"/>
</dbReference>
<keyword evidence="6 8" id="KW-0067">ATP-binding</keyword>
<keyword evidence="4 8" id="KW-0547">Nucleotide-binding</keyword>
<dbReference type="GO" id="GO:0009089">
    <property type="term" value="P:lysine biosynthetic process via diaminopimelate"/>
    <property type="evidence" value="ECO:0007669"/>
    <property type="project" value="UniProtKB-UniPathway"/>
</dbReference>
<comment type="catalytic activity">
    <reaction evidence="7 9">
        <text>L-aspartate + ATP = 4-phospho-L-aspartate + ADP</text>
        <dbReference type="Rhea" id="RHEA:23776"/>
        <dbReference type="ChEBI" id="CHEBI:29991"/>
        <dbReference type="ChEBI" id="CHEBI:30616"/>
        <dbReference type="ChEBI" id="CHEBI:57535"/>
        <dbReference type="ChEBI" id="CHEBI:456216"/>
        <dbReference type="EC" id="2.7.2.4"/>
    </reaction>
</comment>
<proteinExistence type="inferred from homology"/>
<dbReference type="GO" id="GO:0009090">
    <property type="term" value="P:homoserine biosynthetic process"/>
    <property type="evidence" value="ECO:0007669"/>
    <property type="project" value="TreeGrafter"/>
</dbReference>
<gene>
    <name evidence="12" type="ORF">SPIRO4BDMA_50411</name>
</gene>
<dbReference type="SUPFAM" id="SSF53633">
    <property type="entry name" value="Carbamate kinase-like"/>
    <property type="match status" value="1"/>
</dbReference>
<comment type="similarity">
    <text evidence="2 9">Belongs to the aspartokinase family.</text>
</comment>
<evidence type="ECO:0000256" key="1">
    <source>
        <dbReference type="ARBA" id="ARBA00004766"/>
    </source>
</evidence>
<dbReference type="InterPro" id="IPR045865">
    <property type="entry name" value="ACT-like_dom_sf"/>
</dbReference>
<dbReference type="UniPathway" id="UPA00051">
    <property type="reaction ID" value="UER00462"/>
</dbReference>
<comment type="pathway">
    <text evidence="1 10">Amino-acid biosynthesis; L-lysine biosynthesis via DAP pathway; (S)-tetrahydrodipicolinate from L-aspartate: step 1/4.</text>
</comment>
<feature type="binding site" evidence="8">
    <location>
        <begin position="259"/>
        <end position="260"/>
    </location>
    <ligand>
        <name>ATP</name>
        <dbReference type="ChEBI" id="CHEBI:30616"/>
    </ligand>
</feature>
<feature type="binding site" evidence="8">
    <location>
        <position position="45"/>
    </location>
    <ligand>
        <name>substrate</name>
    </ligand>
</feature>
<dbReference type="Gene3D" id="1.20.120.1320">
    <property type="entry name" value="Aspartokinase, catalytic domain"/>
    <property type="match status" value="1"/>
</dbReference>
<dbReference type="InterPro" id="IPR002912">
    <property type="entry name" value="ACT_dom"/>
</dbReference>
<evidence type="ECO:0000256" key="6">
    <source>
        <dbReference type="ARBA" id="ARBA00022840"/>
    </source>
</evidence>
<keyword evidence="10" id="KW-0028">Amino-acid biosynthesis</keyword>
<dbReference type="InterPro" id="IPR001341">
    <property type="entry name" value="Asp_kinase"/>
</dbReference>
<protein>
    <recommendedName>
        <fullName evidence="9">Aspartokinase</fullName>
        <ecNumber evidence="9">2.7.2.4</ecNumber>
    </recommendedName>
</protein>
<reference evidence="12" key="1">
    <citation type="submission" date="2017-02" db="EMBL/GenBank/DDBJ databases">
        <authorList>
            <person name="Regsiter A."/>
            <person name="William W."/>
        </authorList>
    </citation>
    <scope>NUCLEOTIDE SEQUENCE</scope>
    <source>
        <strain evidence="12">BdmA 4</strain>
    </source>
</reference>
<dbReference type="PANTHER" id="PTHR21499:SF59">
    <property type="entry name" value="ASPARTOKINASE"/>
    <property type="match status" value="1"/>
</dbReference>
<dbReference type="GO" id="GO:0005524">
    <property type="term" value="F:ATP binding"/>
    <property type="evidence" value="ECO:0007669"/>
    <property type="project" value="UniProtKB-KW"/>
</dbReference>
<dbReference type="PROSITE" id="PS51671">
    <property type="entry name" value="ACT"/>
    <property type="match status" value="1"/>
</dbReference>
<dbReference type="Pfam" id="PF22468">
    <property type="entry name" value="ACT_9"/>
    <property type="match status" value="1"/>
</dbReference>
<evidence type="ECO:0000256" key="3">
    <source>
        <dbReference type="ARBA" id="ARBA00022679"/>
    </source>
</evidence>
<dbReference type="InterPro" id="IPR054352">
    <property type="entry name" value="ACT_Aspartokinase"/>
</dbReference>
<evidence type="ECO:0000256" key="2">
    <source>
        <dbReference type="ARBA" id="ARBA00010122"/>
    </source>
</evidence>
<dbReference type="NCBIfam" id="TIGR00657">
    <property type="entry name" value="asp_kinases"/>
    <property type="match status" value="1"/>
</dbReference>
<accession>A0A3P3XRF1</accession>
<feature type="binding site" evidence="8">
    <location>
        <position position="234"/>
    </location>
    <ligand>
        <name>ATP</name>
        <dbReference type="ChEBI" id="CHEBI:30616"/>
    </ligand>
</feature>